<dbReference type="Gene3D" id="1.20.1250.20">
    <property type="entry name" value="MFS general substrate transporter like domains"/>
    <property type="match status" value="2"/>
</dbReference>
<evidence type="ECO:0000256" key="4">
    <source>
        <dbReference type="ARBA" id="ARBA00022989"/>
    </source>
</evidence>
<keyword evidence="4 6" id="KW-1133">Transmembrane helix</keyword>
<dbReference type="EMBL" id="JRYR02000001">
    <property type="protein sequence ID" value="OHX65274.1"/>
    <property type="molecule type" value="Genomic_DNA"/>
</dbReference>
<feature type="transmembrane region" description="Helical" evidence="6">
    <location>
        <begin position="61"/>
        <end position="81"/>
    </location>
</feature>
<evidence type="ECO:0008006" key="9">
    <source>
        <dbReference type="Google" id="ProtNLM"/>
    </source>
</evidence>
<feature type="transmembrane region" description="Helical" evidence="6">
    <location>
        <begin position="374"/>
        <end position="391"/>
    </location>
</feature>
<dbReference type="PANTHER" id="PTHR43702">
    <property type="entry name" value="L-FUCOSE-PROTON SYMPORTER"/>
    <property type="match status" value="1"/>
</dbReference>
<feature type="transmembrane region" description="Helical" evidence="6">
    <location>
        <begin position="204"/>
        <end position="223"/>
    </location>
</feature>
<dbReference type="PANTHER" id="PTHR43702:SF3">
    <property type="entry name" value="PROTEIN TSGA"/>
    <property type="match status" value="1"/>
</dbReference>
<feature type="transmembrane region" description="Helical" evidence="6">
    <location>
        <begin position="403"/>
        <end position="422"/>
    </location>
</feature>
<protein>
    <recommendedName>
        <fullName evidence="9">MFS transporter</fullName>
    </recommendedName>
</protein>
<name>A0A1S1YW65_FLAPC</name>
<dbReference type="GO" id="GO:0005886">
    <property type="term" value="C:plasma membrane"/>
    <property type="evidence" value="ECO:0007669"/>
    <property type="project" value="UniProtKB-SubCell"/>
</dbReference>
<keyword evidence="3 6" id="KW-0812">Transmembrane</keyword>
<evidence type="ECO:0000256" key="6">
    <source>
        <dbReference type="SAM" id="Phobius"/>
    </source>
</evidence>
<dbReference type="GO" id="GO:0022857">
    <property type="term" value="F:transmembrane transporter activity"/>
    <property type="evidence" value="ECO:0007669"/>
    <property type="project" value="InterPro"/>
</dbReference>
<gene>
    <name evidence="7" type="ORF">NH26_02390</name>
</gene>
<dbReference type="AlphaFoldDB" id="A0A1S1YW65"/>
<accession>A0A1S1YW65</accession>
<keyword evidence="8" id="KW-1185">Reference proteome</keyword>
<feature type="transmembrane region" description="Helical" evidence="6">
    <location>
        <begin position="171"/>
        <end position="198"/>
    </location>
</feature>
<sequence>MSETLDKNVLENSTKQKNHTGPFLIMVGLMFIVGFLTVVNQQFQAPLQEALLSEAGGIKNTLATFITFAFFMGYPTMGNIASSWVDKKGHKTTLIYGLIMLVVALGIEALSAKFAHLPSIEVTGGSHVPQAFFIFILGSYALGCALAVLQTVINPFLAVCQVPGTSSVTRLSIAGAANSIGTTIAPIFVASIIFGGMAPKVAQILLPLAILMVVVGSVAVVLGKLELPNPMASDDEEESNVTTDLTKSVWSFKHLTLGVVAIFVYVGAEVAVGSNIVLHAKQIGIEKETYALMAMLYWGSMLVGRLFGSVLAKVPGQTQLLVTSVVALVLTIAGMATEQLWLLVGIGLMHSIMWGAIFALAIDKLGPYTAKGSGALMIGVAGGAILPWVQGVSADALGSWQETWFIVVLCEAYLIYYALIGYKPQESAE</sequence>
<keyword evidence="2" id="KW-1003">Cell membrane</keyword>
<feature type="transmembrane region" description="Helical" evidence="6">
    <location>
        <begin position="21"/>
        <end position="41"/>
    </location>
</feature>
<feature type="transmembrane region" description="Helical" evidence="6">
    <location>
        <begin position="93"/>
        <end position="112"/>
    </location>
</feature>
<evidence type="ECO:0000313" key="7">
    <source>
        <dbReference type="EMBL" id="OHX65274.1"/>
    </source>
</evidence>
<feature type="transmembrane region" description="Helical" evidence="6">
    <location>
        <begin position="132"/>
        <end position="159"/>
    </location>
</feature>
<feature type="transmembrane region" description="Helical" evidence="6">
    <location>
        <begin position="320"/>
        <end position="336"/>
    </location>
</feature>
<proteinExistence type="predicted"/>
<dbReference type="InterPro" id="IPR050375">
    <property type="entry name" value="MFS_TsgA-like"/>
</dbReference>
<dbReference type="OrthoDB" id="9795150at2"/>
<evidence type="ECO:0000256" key="3">
    <source>
        <dbReference type="ARBA" id="ARBA00022692"/>
    </source>
</evidence>
<evidence type="ECO:0000256" key="5">
    <source>
        <dbReference type="ARBA" id="ARBA00023136"/>
    </source>
</evidence>
<dbReference type="InterPro" id="IPR011701">
    <property type="entry name" value="MFS"/>
</dbReference>
<feature type="transmembrane region" description="Helical" evidence="6">
    <location>
        <begin position="342"/>
        <end position="362"/>
    </location>
</feature>
<evidence type="ECO:0000313" key="8">
    <source>
        <dbReference type="Proteomes" id="UP000179797"/>
    </source>
</evidence>
<dbReference type="SUPFAM" id="SSF103473">
    <property type="entry name" value="MFS general substrate transporter"/>
    <property type="match status" value="1"/>
</dbReference>
<comment type="caution">
    <text evidence="7">The sequence shown here is derived from an EMBL/GenBank/DDBJ whole genome shotgun (WGS) entry which is preliminary data.</text>
</comment>
<dbReference type="InterPro" id="IPR036259">
    <property type="entry name" value="MFS_trans_sf"/>
</dbReference>
<feature type="transmembrane region" description="Helical" evidence="6">
    <location>
        <begin position="255"/>
        <end position="278"/>
    </location>
</feature>
<dbReference type="RefSeq" id="WP_044223800.1">
    <property type="nucleotide sequence ID" value="NZ_JRYR02000001.1"/>
</dbReference>
<evidence type="ECO:0000256" key="1">
    <source>
        <dbReference type="ARBA" id="ARBA00004429"/>
    </source>
</evidence>
<evidence type="ECO:0000256" key="2">
    <source>
        <dbReference type="ARBA" id="ARBA00022475"/>
    </source>
</evidence>
<comment type="subcellular location">
    <subcellularLocation>
        <location evidence="1">Cell inner membrane</location>
        <topology evidence="1">Multi-pass membrane protein</topology>
    </subcellularLocation>
</comment>
<organism evidence="7 8">
    <name type="scientific">Flammeovirga pacifica</name>
    <dbReference type="NCBI Taxonomy" id="915059"/>
    <lineage>
        <taxon>Bacteria</taxon>
        <taxon>Pseudomonadati</taxon>
        <taxon>Bacteroidota</taxon>
        <taxon>Cytophagia</taxon>
        <taxon>Cytophagales</taxon>
        <taxon>Flammeovirgaceae</taxon>
        <taxon>Flammeovirga</taxon>
    </lineage>
</organism>
<reference evidence="7 8" key="1">
    <citation type="journal article" date="2012" name="Int. J. Syst. Evol. Microbiol.">
        <title>Flammeovirga pacifica sp. nov., isolated from deep-sea sediment.</title>
        <authorList>
            <person name="Xu H."/>
            <person name="Fu Y."/>
            <person name="Yang N."/>
            <person name="Ding Z."/>
            <person name="Lai Q."/>
            <person name="Zeng R."/>
        </authorList>
    </citation>
    <scope>NUCLEOTIDE SEQUENCE [LARGE SCALE GENOMIC DNA]</scope>
    <source>
        <strain evidence="8">DSM 24597 / LMG 26175 / WPAGA1</strain>
    </source>
</reference>
<dbReference type="Proteomes" id="UP000179797">
    <property type="component" value="Unassembled WGS sequence"/>
</dbReference>
<keyword evidence="5 6" id="KW-0472">Membrane</keyword>
<feature type="transmembrane region" description="Helical" evidence="6">
    <location>
        <begin position="290"/>
        <end position="308"/>
    </location>
</feature>
<dbReference type="Pfam" id="PF07690">
    <property type="entry name" value="MFS_1"/>
    <property type="match status" value="1"/>
</dbReference>